<organism evidence="2 3">
    <name type="scientific">Phlebotomus papatasi</name>
    <name type="common">Sandfly</name>
    <dbReference type="NCBI Taxonomy" id="29031"/>
    <lineage>
        <taxon>Eukaryota</taxon>
        <taxon>Metazoa</taxon>
        <taxon>Ecdysozoa</taxon>
        <taxon>Arthropoda</taxon>
        <taxon>Hexapoda</taxon>
        <taxon>Insecta</taxon>
        <taxon>Pterygota</taxon>
        <taxon>Neoptera</taxon>
        <taxon>Endopterygota</taxon>
        <taxon>Diptera</taxon>
        <taxon>Nematocera</taxon>
        <taxon>Psychodoidea</taxon>
        <taxon>Psychodidae</taxon>
        <taxon>Phlebotomus</taxon>
        <taxon>Phlebotomus</taxon>
    </lineage>
</organism>
<dbReference type="VEuPathDB" id="VectorBase:PPAI008253"/>
<name>A0A1B0GPW2_PHLPP</name>
<evidence type="ECO:0000313" key="2">
    <source>
        <dbReference type="EnsemblMetazoa" id="PPAI008253-PA"/>
    </source>
</evidence>
<protein>
    <submittedName>
        <fullName evidence="2">Uncharacterized protein</fullName>
    </submittedName>
</protein>
<dbReference type="EMBL" id="AJVK01064265">
    <property type="status" value="NOT_ANNOTATED_CDS"/>
    <property type="molecule type" value="Genomic_DNA"/>
</dbReference>
<evidence type="ECO:0000313" key="3">
    <source>
        <dbReference type="Proteomes" id="UP000092462"/>
    </source>
</evidence>
<feature type="compositionally biased region" description="Basic residues" evidence="1">
    <location>
        <begin position="56"/>
        <end position="66"/>
    </location>
</feature>
<evidence type="ECO:0000256" key="1">
    <source>
        <dbReference type="SAM" id="MobiDB-lite"/>
    </source>
</evidence>
<dbReference type="EnsemblMetazoa" id="PPAI008253-RA">
    <property type="protein sequence ID" value="PPAI008253-PA"/>
    <property type="gene ID" value="PPAI008253"/>
</dbReference>
<reference evidence="2" key="1">
    <citation type="submission" date="2022-08" db="UniProtKB">
        <authorList>
            <consortium name="EnsemblMetazoa"/>
        </authorList>
    </citation>
    <scope>IDENTIFICATION</scope>
    <source>
        <strain evidence="2">Israel</strain>
    </source>
</reference>
<accession>A0A1B0GPW2</accession>
<proteinExistence type="predicted"/>
<dbReference type="Proteomes" id="UP000092462">
    <property type="component" value="Unassembled WGS sequence"/>
</dbReference>
<feature type="region of interest" description="Disordered" evidence="1">
    <location>
        <begin position="35"/>
        <end position="66"/>
    </location>
</feature>
<keyword evidence="3" id="KW-1185">Reference proteome</keyword>
<dbReference type="AlphaFoldDB" id="A0A1B0GPW2"/>
<sequence>MEGTSLDPERKAKEDLAKSVALQAELLAQRQAERLRSKKYALVRTPSPEKEEPKEKKKKKKKSRDL</sequence>